<keyword evidence="1" id="KW-0805">Transcription regulation</keyword>
<dbReference type="SUPFAM" id="SSF46689">
    <property type="entry name" value="Homeodomain-like"/>
    <property type="match status" value="1"/>
</dbReference>
<proteinExistence type="predicted"/>
<accession>A0ABP8DRM8</accession>
<keyword evidence="3" id="KW-0804">Transcription</keyword>
<dbReference type="Proteomes" id="UP001500620">
    <property type="component" value="Unassembled WGS sequence"/>
</dbReference>
<protein>
    <submittedName>
        <fullName evidence="6">TetR/AcrR family transcriptional regulator</fullName>
    </submittedName>
</protein>
<feature type="DNA-binding region" description="H-T-H motif" evidence="4">
    <location>
        <begin position="29"/>
        <end position="48"/>
    </location>
</feature>
<dbReference type="EMBL" id="BAABAT010000053">
    <property type="protein sequence ID" value="GAA4262604.1"/>
    <property type="molecule type" value="Genomic_DNA"/>
</dbReference>
<dbReference type="Gene3D" id="1.10.357.10">
    <property type="entry name" value="Tetracycline Repressor, domain 2"/>
    <property type="match status" value="1"/>
</dbReference>
<keyword evidence="7" id="KW-1185">Reference proteome</keyword>
<evidence type="ECO:0000256" key="2">
    <source>
        <dbReference type="ARBA" id="ARBA00023125"/>
    </source>
</evidence>
<feature type="domain" description="HTH tetR-type" evidence="5">
    <location>
        <begin position="6"/>
        <end position="66"/>
    </location>
</feature>
<evidence type="ECO:0000313" key="6">
    <source>
        <dbReference type="EMBL" id="GAA4262604.1"/>
    </source>
</evidence>
<evidence type="ECO:0000256" key="1">
    <source>
        <dbReference type="ARBA" id="ARBA00023015"/>
    </source>
</evidence>
<organism evidence="6 7">
    <name type="scientific">Dactylosporangium darangshiense</name>
    <dbReference type="NCBI Taxonomy" id="579108"/>
    <lineage>
        <taxon>Bacteria</taxon>
        <taxon>Bacillati</taxon>
        <taxon>Actinomycetota</taxon>
        <taxon>Actinomycetes</taxon>
        <taxon>Micromonosporales</taxon>
        <taxon>Micromonosporaceae</taxon>
        <taxon>Dactylosporangium</taxon>
    </lineage>
</organism>
<dbReference type="InterPro" id="IPR050109">
    <property type="entry name" value="HTH-type_TetR-like_transc_reg"/>
</dbReference>
<dbReference type="PROSITE" id="PS50977">
    <property type="entry name" value="HTH_TETR_2"/>
    <property type="match status" value="1"/>
</dbReference>
<comment type="caution">
    <text evidence="6">The sequence shown here is derived from an EMBL/GenBank/DDBJ whole genome shotgun (WGS) entry which is preliminary data.</text>
</comment>
<dbReference type="RefSeq" id="WP_345140217.1">
    <property type="nucleotide sequence ID" value="NZ_BAABAT010000053.1"/>
</dbReference>
<evidence type="ECO:0000259" key="5">
    <source>
        <dbReference type="PROSITE" id="PS50977"/>
    </source>
</evidence>
<sequence length="183" mass="19419">MGRPARHDTDSLLDAAVRLVEAGGPRALTVAAVAREAGGPSGSVYHRFAGRPALAAALWLRTVQRFQAGFLAALAEGELARAARHVVAWCRAHRGEARILLYGAADFDQDRWSDADRAALDAMNARVFAAVRALGGDVDKVTLALVDLPAALVRRHLRAGGPIPARAEDLAEETAVLILETCL</sequence>
<dbReference type="PANTHER" id="PTHR30055:SF234">
    <property type="entry name" value="HTH-TYPE TRANSCRIPTIONAL REGULATOR BETI"/>
    <property type="match status" value="1"/>
</dbReference>
<evidence type="ECO:0000256" key="3">
    <source>
        <dbReference type="ARBA" id="ARBA00023163"/>
    </source>
</evidence>
<reference evidence="7" key="1">
    <citation type="journal article" date="2019" name="Int. J. Syst. Evol. Microbiol.">
        <title>The Global Catalogue of Microorganisms (GCM) 10K type strain sequencing project: providing services to taxonomists for standard genome sequencing and annotation.</title>
        <authorList>
            <consortium name="The Broad Institute Genomics Platform"/>
            <consortium name="The Broad Institute Genome Sequencing Center for Infectious Disease"/>
            <person name="Wu L."/>
            <person name="Ma J."/>
        </authorList>
    </citation>
    <scope>NUCLEOTIDE SEQUENCE [LARGE SCALE GENOMIC DNA]</scope>
    <source>
        <strain evidence="7">JCM 17441</strain>
    </source>
</reference>
<dbReference type="InterPro" id="IPR009057">
    <property type="entry name" value="Homeodomain-like_sf"/>
</dbReference>
<evidence type="ECO:0000313" key="7">
    <source>
        <dbReference type="Proteomes" id="UP001500620"/>
    </source>
</evidence>
<name>A0ABP8DRM8_9ACTN</name>
<keyword evidence="2 4" id="KW-0238">DNA-binding</keyword>
<gene>
    <name evidence="6" type="ORF">GCM10022255_099920</name>
</gene>
<dbReference type="PANTHER" id="PTHR30055">
    <property type="entry name" value="HTH-TYPE TRANSCRIPTIONAL REGULATOR RUTR"/>
    <property type="match status" value="1"/>
</dbReference>
<dbReference type="Pfam" id="PF00440">
    <property type="entry name" value="TetR_N"/>
    <property type="match status" value="1"/>
</dbReference>
<dbReference type="InterPro" id="IPR001647">
    <property type="entry name" value="HTH_TetR"/>
</dbReference>
<evidence type="ECO:0000256" key="4">
    <source>
        <dbReference type="PROSITE-ProRule" id="PRU00335"/>
    </source>
</evidence>